<organism evidence="1 2">
    <name type="scientific">Dendrobium chrysotoxum</name>
    <name type="common">Orchid</name>
    <dbReference type="NCBI Taxonomy" id="161865"/>
    <lineage>
        <taxon>Eukaryota</taxon>
        <taxon>Viridiplantae</taxon>
        <taxon>Streptophyta</taxon>
        <taxon>Embryophyta</taxon>
        <taxon>Tracheophyta</taxon>
        <taxon>Spermatophyta</taxon>
        <taxon>Magnoliopsida</taxon>
        <taxon>Liliopsida</taxon>
        <taxon>Asparagales</taxon>
        <taxon>Orchidaceae</taxon>
        <taxon>Epidendroideae</taxon>
        <taxon>Malaxideae</taxon>
        <taxon>Dendrobiinae</taxon>
        <taxon>Dendrobium</taxon>
    </lineage>
</organism>
<evidence type="ECO:0000313" key="2">
    <source>
        <dbReference type="Proteomes" id="UP000775213"/>
    </source>
</evidence>
<sequence length="279" mass="32007">MDGGGGPSAVEAASSSSKSRSACACPRCKRMRKEASITIVVHTVRSGNLIHLYDLSENVVKWYSTIRIVLYDMESYRTICASAGIFESLIELKAVIKTKLIKCGSKRHIHNYSDARIGGIFRDHHGRFMLAFGIKYMHWDMSRKELVVVTSLTKIFQDWMLDSKGIIIEGDNINIIHFLHNTFNNSKCCPKNPLLKELKSNWFGPFTTTKLCKNFWHPPPPDWIKINFDASILKNNEARIGGIFRDHHGRFILAFEIKYMHWDRSRKELVVVTSLTKIF</sequence>
<dbReference type="InterPro" id="IPR053151">
    <property type="entry name" value="RNase_H-like"/>
</dbReference>
<dbReference type="EMBL" id="JAGFBR010000017">
    <property type="protein sequence ID" value="KAH0451244.1"/>
    <property type="molecule type" value="Genomic_DNA"/>
</dbReference>
<proteinExistence type="predicted"/>
<accession>A0AAV7FNT2</accession>
<dbReference type="Proteomes" id="UP000775213">
    <property type="component" value="Unassembled WGS sequence"/>
</dbReference>
<reference evidence="1 2" key="1">
    <citation type="journal article" date="2021" name="Hortic Res">
        <title>Chromosome-scale assembly of the Dendrobium chrysotoxum genome enhances the understanding of orchid evolution.</title>
        <authorList>
            <person name="Zhang Y."/>
            <person name="Zhang G.Q."/>
            <person name="Zhang D."/>
            <person name="Liu X.D."/>
            <person name="Xu X.Y."/>
            <person name="Sun W.H."/>
            <person name="Yu X."/>
            <person name="Zhu X."/>
            <person name="Wang Z.W."/>
            <person name="Zhao X."/>
            <person name="Zhong W.Y."/>
            <person name="Chen H."/>
            <person name="Yin W.L."/>
            <person name="Huang T."/>
            <person name="Niu S.C."/>
            <person name="Liu Z.J."/>
        </authorList>
    </citation>
    <scope>NUCLEOTIDE SEQUENCE [LARGE SCALE GENOMIC DNA]</scope>
    <source>
        <strain evidence="1">Lindl</strain>
    </source>
</reference>
<dbReference type="AlphaFoldDB" id="A0AAV7FNT2"/>
<dbReference type="PANTHER" id="PTHR47723">
    <property type="entry name" value="OS05G0353850 PROTEIN"/>
    <property type="match status" value="1"/>
</dbReference>
<evidence type="ECO:0008006" key="3">
    <source>
        <dbReference type="Google" id="ProtNLM"/>
    </source>
</evidence>
<comment type="caution">
    <text evidence="1">The sequence shown here is derived from an EMBL/GenBank/DDBJ whole genome shotgun (WGS) entry which is preliminary data.</text>
</comment>
<keyword evidence="2" id="KW-1185">Reference proteome</keyword>
<evidence type="ECO:0000313" key="1">
    <source>
        <dbReference type="EMBL" id="KAH0451244.1"/>
    </source>
</evidence>
<dbReference type="PANTHER" id="PTHR47723:SF19">
    <property type="entry name" value="POLYNUCLEOTIDYL TRANSFERASE, RIBONUCLEASE H-LIKE SUPERFAMILY PROTEIN"/>
    <property type="match status" value="1"/>
</dbReference>
<gene>
    <name evidence="1" type="ORF">IEQ34_018543</name>
</gene>
<name>A0AAV7FNT2_DENCH</name>
<protein>
    <recommendedName>
        <fullName evidence="3">RNase H type-1 domain-containing protein</fullName>
    </recommendedName>
</protein>